<accession>A0A9D4U226</accession>
<keyword evidence="4 8" id="KW-0067">ATP-binding</keyword>
<dbReference type="SUPFAM" id="SSF52540">
    <property type="entry name" value="P-loop containing nucleoside triphosphate hydrolases"/>
    <property type="match status" value="1"/>
</dbReference>
<organism evidence="12 13">
    <name type="scientific">Adiantum capillus-veneris</name>
    <name type="common">Maidenhair fern</name>
    <dbReference type="NCBI Taxonomy" id="13818"/>
    <lineage>
        <taxon>Eukaryota</taxon>
        <taxon>Viridiplantae</taxon>
        <taxon>Streptophyta</taxon>
        <taxon>Embryophyta</taxon>
        <taxon>Tracheophyta</taxon>
        <taxon>Polypodiopsida</taxon>
        <taxon>Polypodiidae</taxon>
        <taxon>Polypodiales</taxon>
        <taxon>Pteridineae</taxon>
        <taxon>Pteridaceae</taxon>
        <taxon>Vittarioideae</taxon>
        <taxon>Adiantum</taxon>
    </lineage>
</organism>
<name>A0A9D4U226_ADICA</name>
<evidence type="ECO:0000256" key="7">
    <source>
        <dbReference type="ARBA" id="ARBA00034488"/>
    </source>
</evidence>
<dbReference type="PROSITE" id="PS00411">
    <property type="entry name" value="KINESIN_MOTOR_1"/>
    <property type="match status" value="1"/>
</dbReference>
<feature type="coiled-coil region" evidence="9">
    <location>
        <begin position="916"/>
        <end position="964"/>
    </location>
</feature>
<evidence type="ECO:0000259" key="11">
    <source>
        <dbReference type="PROSITE" id="PS50067"/>
    </source>
</evidence>
<dbReference type="Proteomes" id="UP000886520">
    <property type="component" value="Chromosome 24"/>
</dbReference>
<evidence type="ECO:0000256" key="5">
    <source>
        <dbReference type="ARBA" id="ARBA00023054"/>
    </source>
</evidence>
<reference evidence="12" key="1">
    <citation type="submission" date="2021-01" db="EMBL/GenBank/DDBJ databases">
        <title>Adiantum capillus-veneris genome.</title>
        <authorList>
            <person name="Fang Y."/>
            <person name="Liao Q."/>
        </authorList>
    </citation>
    <scope>NUCLEOTIDE SEQUENCE</scope>
    <source>
        <strain evidence="12">H3</strain>
        <tissue evidence="12">Leaf</tissue>
    </source>
</reference>
<dbReference type="GO" id="GO:0007018">
    <property type="term" value="P:microtubule-based movement"/>
    <property type="evidence" value="ECO:0007669"/>
    <property type="project" value="InterPro"/>
</dbReference>
<dbReference type="GO" id="GO:0008017">
    <property type="term" value="F:microtubule binding"/>
    <property type="evidence" value="ECO:0007669"/>
    <property type="project" value="InterPro"/>
</dbReference>
<keyword evidence="1" id="KW-0934">Plastid</keyword>
<dbReference type="PRINTS" id="PR00380">
    <property type="entry name" value="KINESINHEAVY"/>
</dbReference>
<evidence type="ECO:0000256" key="3">
    <source>
        <dbReference type="ARBA" id="ARBA00022741"/>
    </source>
</evidence>
<keyword evidence="3 8" id="KW-0547">Nucleotide-binding</keyword>
<evidence type="ECO:0000256" key="1">
    <source>
        <dbReference type="ARBA" id="ARBA00022528"/>
    </source>
</evidence>
<evidence type="ECO:0000256" key="10">
    <source>
        <dbReference type="SAM" id="MobiDB-lite"/>
    </source>
</evidence>
<dbReference type="InterPro" id="IPR001752">
    <property type="entry name" value="Kinesin_motor_dom"/>
</dbReference>
<feature type="compositionally biased region" description="Basic and acidic residues" evidence="10">
    <location>
        <begin position="20"/>
        <end position="32"/>
    </location>
</feature>
<proteinExistence type="inferred from homology"/>
<comment type="caution">
    <text evidence="12">The sequence shown here is derived from an EMBL/GenBank/DDBJ whole genome shotgun (WGS) entry which is preliminary data.</text>
</comment>
<dbReference type="PANTHER" id="PTHR37739">
    <property type="entry name" value="KINESIN-LIKE PROTEIN KIN-12D"/>
    <property type="match status" value="1"/>
</dbReference>
<feature type="coiled-coil region" evidence="9">
    <location>
        <begin position="2439"/>
        <end position="2473"/>
    </location>
</feature>
<feature type="coiled-coil region" evidence="9">
    <location>
        <begin position="731"/>
        <end position="758"/>
    </location>
</feature>
<feature type="coiled-coil region" evidence="9">
    <location>
        <begin position="1004"/>
        <end position="1141"/>
    </location>
</feature>
<dbReference type="Pfam" id="PF00225">
    <property type="entry name" value="Kinesin"/>
    <property type="match status" value="1"/>
</dbReference>
<feature type="domain" description="Kinesin motor" evidence="11">
    <location>
        <begin position="296"/>
        <end position="633"/>
    </location>
</feature>
<comment type="similarity">
    <text evidence="7">Belongs to the TRAFAC class myosin-kinesin ATPase superfamily. Kinesin family. KIN-12 subfamily.</text>
</comment>
<feature type="coiled-coil region" evidence="9">
    <location>
        <begin position="2916"/>
        <end position="3029"/>
    </location>
</feature>
<dbReference type="InterPro" id="IPR019821">
    <property type="entry name" value="Kinesin_motor_CS"/>
</dbReference>
<feature type="coiled-coil region" evidence="9">
    <location>
        <begin position="1203"/>
        <end position="1254"/>
    </location>
</feature>
<dbReference type="GO" id="GO:0005524">
    <property type="term" value="F:ATP binding"/>
    <property type="evidence" value="ECO:0007669"/>
    <property type="project" value="UniProtKB-UniRule"/>
</dbReference>
<feature type="coiled-coil region" evidence="9">
    <location>
        <begin position="2618"/>
        <end position="2774"/>
    </location>
</feature>
<evidence type="ECO:0000256" key="4">
    <source>
        <dbReference type="ARBA" id="ARBA00022840"/>
    </source>
</evidence>
<evidence type="ECO:0000256" key="2">
    <source>
        <dbReference type="ARBA" id="ARBA00022701"/>
    </source>
</evidence>
<feature type="compositionally biased region" description="Basic and acidic residues" evidence="10">
    <location>
        <begin position="136"/>
        <end position="147"/>
    </location>
</feature>
<evidence type="ECO:0000256" key="9">
    <source>
        <dbReference type="SAM" id="Coils"/>
    </source>
</evidence>
<feature type="region of interest" description="Disordered" evidence="10">
    <location>
        <begin position="111"/>
        <end position="147"/>
    </location>
</feature>
<dbReference type="InterPro" id="IPR027417">
    <property type="entry name" value="P-loop_NTPase"/>
</dbReference>
<feature type="binding site" evidence="8">
    <location>
        <begin position="377"/>
        <end position="384"/>
    </location>
    <ligand>
        <name>ATP</name>
        <dbReference type="ChEBI" id="CHEBI:30616"/>
    </ligand>
</feature>
<evidence type="ECO:0000256" key="8">
    <source>
        <dbReference type="PROSITE-ProRule" id="PRU00283"/>
    </source>
</evidence>
<protein>
    <recommendedName>
        <fullName evidence="11">Kinesin motor domain-containing protein</fullName>
    </recommendedName>
</protein>
<dbReference type="SMART" id="SM00129">
    <property type="entry name" value="KISc"/>
    <property type="match status" value="1"/>
</dbReference>
<dbReference type="Gene3D" id="3.40.850.10">
    <property type="entry name" value="Kinesin motor domain"/>
    <property type="match status" value="1"/>
</dbReference>
<gene>
    <name evidence="12" type="ORF">GOP47_0024380</name>
</gene>
<evidence type="ECO:0000313" key="13">
    <source>
        <dbReference type="Proteomes" id="UP000886520"/>
    </source>
</evidence>
<keyword evidence="1" id="KW-0150">Chloroplast</keyword>
<dbReference type="PANTHER" id="PTHR37739:SF8">
    <property type="entry name" value="KINESIN-LIKE PROTEIN KIN-12D"/>
    <property type="match status" value="1"/>
</dbReference>
<dbReference type="GO" id="GO:0003777">
    <property type="term" value="F:microtubule motor activity"/>
    <property type="evidence" value="ECO:0007669"/>
    <property type="project" value="InterPro"/>
</dbReference>
<feature type="region of interest" description="Disordered" evidence="10">
    <location>
        <begin position="1"/>
        <end position="45"/>
    </location>
</feature>
<sequence>MTTKGMSPMRTLAQNSPSKQDSRSNENGHDQESGSAFTLIPGRAPLCPIPLPSQLTDGIGNNDLILKSKVQATTPRGKSKLLPRSDNPGGTPERQTAAGIARNRFGWHHPRFQATSGFDKDSCSSGPSLLSPRGKRGQESPHQKEGMEVWTPNKHLRSSSCSEASHISDNVGVLDAQLNSNSVQPCSVRAGNSNQSTPRSTKALRSGTNDPGYSGSTQLAGTPTRNVSRTLKYTTGSNGSSSSGATVIRAGLPGLRLGAYLSQPVRSAQPHGSDYQCADVPYFELEENPSFWNDHNVQVLIRCRPLNTSEIASQGYSRCLRQETAHTLTYIGQPEARFTFDHVACDKISQEKLFTIAGIPMVDNCMSGYNSCMFAYGQTGSGKTHTMLGDIGELEERPSDNRGITPRIFEYLFGQISVEERLRKEERLLFTCKCSFLEIYNEQITDLLEPSSTNLQMREDIKKGVYVENLREVEVRSVQDVVFLLSQGAANRRVAATNMNQESSRSHSVFTCIIESQWESESMTNLRFGRLNLVDLAGSERQKSSGAEGERLKEAANINKSLSTLGLVIMILVDVAQGKQRHVPYRDSKLTFLLQDSLGGNSKTTIIANVSPSISCASETLSTLKFAQRAKFIRNNAVVNEDASGDVLALRLQIQQLKEELNRLSRQSISRIPHYSGGKELLGPTNKDFPDGVLAVVEHSSSSSERVENDEISSQKVKALEAVVVGSLRREQAADNTAKRLREEIEHLNCLVRQREDDAQFNKMMLRFREDKVRRLEAIIDGKLCGESSQTDDKDALREELQLMRSRLDKNPELTRFAMENIRLREQLQRLQDFFDGGERDVLLGEISGLRDQLSEYVEAKLAGEGNLLQVTCRDKSIDAVNPSSASMRQEIGSNSKFESLLQEKEERIQWEAYRADDLSGQLDDARHNIHDLECELKETKEAAKELADRLQSTEASLIAAQETAAAAQATVKQIRIETEDIALQQRQSFSEIQEATSAWRLQELQLRTQLEEAQNMIMDLERVSTALDEPAEDSTQPSTTEAIMQLRLELQAMECLIEEERNYRREAEEQRLSLSLQLEHSEETCKGLTEQIEEAEARIQNLRKERDRAEEKELETSKQLLQSSEDLNDHKMVIQSLENQALLSISETSNLQGCNEKLTKVVKKKEEELKVLTGCVVFLQSELQRELELKVLEMDSRNDDHSSNLKEKLERTRRALEHAEQFNAELQSEQNAVKALEEQKDLVRADAEMETTEAISLLQSELVSLCEDHRRIRERELSAEQRVAQLEMHINTLTSEMEALSVENKQLKCLYQSTVEEKDVEIKKLTQEWEMAASSLVDCLSEGNQALIDAMQETERCCEECPSSSTVDCKSENTVTVLERRLFHAQKLVKQTENKVRTLSEACLAIADMQGNEKANMQSELETCQLLLAEKTSQMNNLGAKARYWRARAERSETDLLAACVVINRSSETCLMVDSLKNENNRLVEALKKSQQHAARTAAELEGLSSEYSASVYSVMECWLNDKIATVFETELLRYQMMEDCSISEAQLQALESQCHDRLMCFEEKCGAIAQKITETDVIVQELEDKLQASKLQLQVCQVEIIQAKKDKGRLSMDLEGLMVKSTCDKFASALEMDIIHHLLIQGFQEGWLQLTLELMEARKVSTDLMNDKCEKFSRMEVMISEIAMLKAQSMIEQEFSASVTKQLSQSHDLLSLLKAQAEQAQVRSEQLDFHSRDIQENLSLHIFFLVLEEAIVKELLVSQETILESEAMNFKSKFNGLQRDVQEYMDKVDALTSLNANLMQAVESITEAAQCCLVQYQILVAGLKCREKLTSVAEAEQASLGEILVSKSQGTDQDLDFEAYFKDNKNGSSVKQRVQQVQKGLVKMQQGLKDCSNEINILFKERDRLLSHENQEDYLCKVVNTELQTSHSELTRIQLVAEACCIVGQVKEEYRSLLETVLQQQSEFLLLQIELQQTRDYLNHMQSIHCSHQEKLQQLLEQDEKLSDQKISHKEWQLELQHTQLNEVMETVDQIYKDVSKQLHSRNLKIEKSYHQQQILVTSLFSLSLKNELLQEELNIRMNQFCEADASGVASSQCINCIGSSRNSEFDRDRVFIENEKLKVEVERQRGDMDCIQCELTRSCNIVFEVRHTHLKTLETLHETEELLLQQTEAFNAKSASFCELEENYKNFQKQMLELSQENCELMIQYTRLKEELNLFEVVQGEVVKSVDAVEIKEAKFLALLSDLDCLFASNLIERRSSELATAFEDCQQMLNNLETVITLNSGVVGGSATFDASSNQVEFFAESRALQMKAMSERISILERENDHLQGQKSKRLAAMKALQLHCQQEENLHNVLRQTSAGSENLLEVAERNETKLTGLQIKIQEMTEWISQEIGDDFKIAFTEGCEMVLNAVETEVQTCREQAEIAWRKFDSVVAEKKELEEILLKKNEMVKSLQNEVVVLQDQLGVTRQESVEVDRLNALVKQVQGRLDEKEFGVAKLGERISHLQDSSAVASSQVDALEANLFEQKEELFAVKNENMHLRLQLQDLVAVKELNEADLDEKEHAIHVLEMQVQAFKSLLEEEKVFSLDGINEDLNYTLKERDLAVKERDELHADLVVLSEQLEMAQQIAEEHEAVAVEARQIAEASKTRAEQKEEEARLLEQSVEELESTVSALETQVGVVRSETERQRLMREDTEMELQALKHQMSIMQAHQADNDVLQSKWEQMQRCLEEKKNKLLDAEEKIEVLEKKCEEKNNQIKKYKNDIMDIISEADRQATDHHQIVKTLESMAGQKSLNEVVINSKPSDRCAVKPRGSGSPFKCMGSGLAHQMSFEVDEELNCNRQKIDELEALANSRQKEIFMLNVRLAEAESMTHDVIRDLVGVKLDITNYAAFVSHEQGQNNVAKVVLPSHLAGEKEKELTNLKAQLNDFIEERESWLEEINRRQAEMMTARVAAEKLRQRDQLLSTELETLKVENVSQRNRLAELEEEVNKLSGQQNLQQRIHHHAKIKEENNQLRLKNEDLATKLRRSEVLLTRVAEELAQYREADGRTPYIDFEEEQRLRLKLEEVEEEKIQIAQELLTLCTSVLQVAGITSAKVVDQTVAAEALQHLQDRLDAADREISDMKLKNRIDSEKTRLSELRSLHSPVPARLVSVAQQCTSPSL</sequence>
<dbReference type="InterPro" id="IPR044986">
    <property type="entry name" value="KIF15/KIN-12"/>
</dbReference>
<feature type="compositionally biased region" description="Polar residues" evidence="10">
    <location>
        <begin position="206"/>
        <end position="235"/>
    </location>
</feature>
<keyword evidence="13" id="KW-1185">Reference proteome</keyword>
<dbReference type="PROSITE" id="PS50067">
    <property type="entry name" value="KINESIN_MOTOR_2"/>
    <property type="match status" value="1"/>
</dbReference>
<dbReference type="GO" id="GO:0005874">
    <property type="term" value="C:microtubule"/>
    <property type="evidence" value="ECO:0007669"/>
    <property type="project" value="UniProtKB-KW"/>
</dbReference>
<dbReference type="InterPro" id="IPR036961">
    <property type="entry name" value="Kinesin_motor_dom_sf"/>
</dbReference>
<evidence type="ECO:0000313" key="12">
    <source>
        <dbReference type="EMBL" id="KAI5059960.1"/>
    </source>
</evidence>
<feature type="region of interest" description="Disordered" evidence="10">
    <location>
        <begin position="71"/>
        <end position="95"/>
    </location>
</feature>
<dbReference type="FunFam" id="3.40.850.10:FF:000033">
    <property type="entry name" value="Kinesin-like protein KIN-12E"/>
    <property type="match status" value="1"/>
</dbReference>
<feature type="compositionally biased region" description="Polar residues" evidence="10">
    <location>
        <begin position="184"/>
        <end position="200"/>
    </location>
</feature>
<keyword evidence="5 9" id="KW-0175">Coiled coil</keyword>
<feature type="coiled-coil region" evidence="9">
    <location>
        <begin position="1284"/>
        <end position="1311"/>
    </location>
</feature>
<evidence type="ECO:0000256" key="6">
    <source>
        <dbReference type="ARBA" id="ARBA00023175"/>
    </source>
</evidence>
<dbReference type="EMBL" id="JABFUD020000024">
    <property type="protein sequence ID" value="KAI5059960.1"/>
    <property type="molecule type" value="Genomic_DNA"/>
</dbReference>
<keyword evidence="2" id="KW-0493">Microtubule</keyword>
<feature type="region of interest" description="Disordered" evidence="10">
    <location>
        <begin position="184"/>
        <end position="245"/>
    </location>
</feature>
<feature type="coiled-coil region" evidence="9">
    <location>
        <begin position="640"/>
        <end position="667"/>
    </location>
</feature>
<dbReference type="OrthoDB" id="3176171at2759"/>
<keyword evidence="6 8" id="KW-0505">Motor protein</keyword>